<proteinExistence type="predicted"/>
<dbReference type="InterPro" id="IPR024973">
    <property type="entry name" value="ESPR"/>
</dbReference>
<evidence type="ECO:0000313" key="4">
    <source>
        <dbReference type="Proteomes" id="UP001367030"/>
    </source>
</evidence>
<sequence length="160" mass="15469">MNLVYRLIFNKAQGCWQAVAEIARSRAGSGRATTAGAARVACQVAPPGGGIRSIAVAIAAMFVAAGPATAAPGGAGGKPVNPVLWAGAGGADGTGGMGAVNDTDSNAHGGNGGNATPAGPTAGADASIGTLGTDPSFVGGQRRRGRGWHHGVAEWGPWTG</sequence>
<keyword evidence="4" id="KW-1185">Reference proteome</keyword>
<dbReference type="EMBL" id="JBBKZS010000022">
    <property type="protein sequence ID" value="MEJ8859007.1"/>
    <property type="molecule type" value="Genomic_DNA"/>
</dbReference>
<feature type="compositionally biased region" description="Low complexity" evidence="1">
    <location>
        <begin position="114"/>
        <end position="124"/>
    </location>
</feature>
<feature type="domain" description="ESPR" evidence="2">
    <location>
        <begin position="1"/>
        <end position="43"/>
    </location>
</feature>
<feature type="region of interest" description="Disordered" evidence="1">
    <location>
        <begin position="102"/>
        <end position="160"/>
    </location>
</feature>
<dbReference type="Proteomes" id="UP001367030">
    <property type="component" value="Unassembled WGS sequence"/>
</dbReference>
<protein>
    <submittedName>
        <fullName evidence="3">ESPR domain-containing protein</fullName>
    </submittedName>
</protein>
<evidence type="ECO:0000259" key="2">
    <source>
        <dbReference type="Pfam" id="PF13018"/>
    </source>
</evidence>
<name>A0ABU8XGK7_9BURK</name>
<accession>A0ABU8XGK7</accession>
<evidence type="ECO:0000256" key="1">
    <source>
        <dbReference type="SAM" id="MobiDB-lite"/>
    </source>
</evidence>
<dbReference type="RefSeq" id="WP_340339055.1">
    <property type="nucleotide sequence ID" value="NZ_JBBKZS010000022.1"/>
</dbReference>
<evidence type="ECO:0000313" key="3">
    <source>
        <dbReference type="EMBL" id="MEJ8859007.1"/>
    </source>
</evidence>
<dbReference type="Pfam" id="PF13018">
    <property type="entry name" value="ESPR"/>
    <property type="match status" value="1"/>
</dbReference>
<comment type="caution">
    <text evidence="3">The sequence shown here is derived from an EMBL/GenBank/DDBJ whole genome shotgun (WGS) entry which is preliminary data.</text>
</comment>
<reference evidence="3 4" key="1">
    <citation type="submission" date="2024-03" db="EMBL/GenBank/DDBJ databases">
        <title>Novel species of the genus Variovorax.</title>
        <authorList>
            <person name="Liu Q."/>
            <person name="Xin Y.-H."/>
        </authorList>
    </citation>
    <scope>NUCLEOTIDE SEQUENCE [LARGE SCALE GENOMIC DNA]</scope>
    <source>
        <strain evidence="3 4">KACC 18901</strain>
    </source>
</reference>
<gene>
    <name evidence="3" type="ORF">WKW79_30860</name>
</gene>
<organism evidence="3 4">
    <name type="scientific">Variovorax robiniae</name>
    <dbReference type="NCBI Taxonomy" id="1836199"/>
    <lineage>
        <taxon>Bacteria</taxon>
        <taxon>Pseudomonadati</taxon>
        <taxon>Pseudomonadota</taxon>
        <taxon>Betaproteobacteria</taxon>
        <taxon>Burkholderiales</taxon>
        <taxon>Comamonadaceae</taxon>
        <taxon>Variovorax</taxon>
    </lineage>
</organism>